<protein>
    <submittedName>
        <fullName evidence="1">Uncharacterized protein</fullName>
    </submittedName>
</protein>
<organism evidence="1">
    <name type="scientific">marine sediment metagenome</name>
    <dbReference type="NCBI Taxonomy" id="412755"/>
    <lineage>
        <taxon>unclassified sequences</taxon>
        <taxon>metagenomes</taxon>
        <taxon>ecological metagenomes</taxon>
    </lineage>
</organism>
<comment type="caution">
    <text evidence="1">The sequence shown here is derived from an EMBL/GenBank/DDBJ whole genome shotgun (WGS) entry which is preliminary data.</text>
</comment>
<reference evidence="1" key="1">
    <citation type="journal article" date="2015" name="Nature">
        <title>Complex archaea that bridge the gap between prokaryotes and eukaryotes.</title>
        <authorList>
            <person name="Spang A."/>
            <person name="Saw J.H."/>
            <person name="Jorgensen S.L."/>
            <person name="Zaremba-Niedzwiedzka K."/>
            <person name="Martijn J."/>
            <person name="Lind A.E."/>
            <person name="van Eijk R."/>
            <person name="Schleper C."/>
            <person name="Guy L."/>
            <person name="Ettema T.J."/>
        </authorList>
    </citation>
    <scope>NUCLEOTIDE SEQUENCE</scope>
</reference>
<evidence type="ECO:0000313" key="1">
    <source>
        <dbReference type="EMBL" id="KKL10119.1"/>
    </source>
</evidence>
<sequence length="77" mass="8727">MYTINRILPKHKSCLLSDSLNIGDLAEIVMGYDKDIILKTYDGFTSLTNPRHTWGIDARLEVRKLPPGTVIELIVNE</sequence>
<gene>
    <name evidence="1" type="ORF">LCGC14_2559050</name>
</gene>
<accession>A0A0F9AKJ7</accession>
<dbReference type="AlphaFoldDB" id="A0A0F9AKJ7"/>
<name>A0A0F9AKJ7_9ZZZZ</name>
<dbReference type="EMBL" id="LAZR01042194">
    <property type="protein sequence ID" value="KKL10119.1"/>
    <property type="molecule type" value="Genomic_DNA"/>
</dbReference>
<proteinExistence type="predicted"/>